<proteinExistence type="predicted"/>
<dbReference type="Gene3D" id="3.40.50.12780">
    <property type="entry name" value="N-terminal domain of ligase-like"/>
    <property type="match status" value="1"/>
</dbReference>
<dbReference type="RefSeq" id="WP_338293884.1">
    <property type="nucleotide sequence ID" value="NZ_AP027272.1"/>
</dbReference>
<reference evidence="2" key="1">
    <citation type="submission" date="2023-01" db="EMBL/GenBank/DDBJ databases">
        <title>Complete genome sequence of Planctobacterium marinum strain Dej080120_11.</title>
        <authorList>
            <person name="Ueki S."/>
            <person name="Maruyama F."/>
        </authorList>
    </citation>
    <scope>NUCLEOTIDE SEQUENCE</scope>
    <source>
        <strain evidence="2">Dej080120_11</strain>
    </source>
</reference>
<dbReference type="GO" id="GO:0047474">
    <property type="term" value="F:long-chain fatty acid--protein ligase activity"/>
    <property type="evidence" value="ECO:0007669"/>
    <property type="project" value="InterPro"/>
</dbReference>
<protein>
    <submittedName>
        <fullName evidence="2">Acyl-protein synthetase</fullName>
    </submittedName>
</protein>
<organism evidence="2 3">
    <name type="scientific">Planctobacterium marinum</name>
    <dbReference type="NCBI Taxonomy" id="1631968"/>
    <lineage>
        <taxon>Bacteria</taxon>
        <taxon>Pseudomonadati</taxon>
        <taxon>Pseudomonadota</taxon>
        <taxon>Gammaproteobacteria</taxon>
        <taxon>Alteromonadales</taxon>
        <taxon>Alteromonadaceae</taxon>
        <taxon>Planctobacterium</taxon>
    </lineage>
</organism>
<name>A0AA48KQH6_9ALTE</name>
<dbReference type="KEGG" id="pmaw:MACH26_33070"/>
<keyword evidence="3" id="KW-1185">Reference proteome</keyword>
<evidence type="ECO:0000313" key="3">
    <source>
        <dbReference type="Proteomes" id="UP001333710"/>
    </source>
</evidence>
<dbReference type="AlphaFoldDB" id="A0AA48KQH6"/>
<dbReference type="Pfam" id="PF04443">
    <property type="entry name" value="LuxE"/>
    <property type="match status" value="1"/>
</dbReference>
<gene>
    <name evidence="2" type="ORF">MACH26_33070</name>
</gene>
<evidence type="ECO:0000313" key="2">
    <source>
        <dbReference type="EMBL" id="BDX07786.1"/>
    </source>
</evidence>
<feature type="domain" description="Acyl-protein synthetase LuxE" evidence="1">
    <location>
        <begin position="9"/>
        <end position="352"/>
    </location>
</feature>
<dbReference type="SUPFAM" id="SSF56801">
    <property type="entry name" value="Acetyl-CoA synthetase-like"/>
    <property type="match status" value="1"/>
</dbReference>
<evidence type="ECO:0000259" key="1">
    <source>
        <dbReference type="Pfam" id="PF04443"/>
    </source>
</evidence>
<dbReference type="EMBL" id="AP027272">
    <property type="protein sequence ID" value="BDX07786.1"/>
    <property type="molecule type" value="Genomic_DNA"/>
</dbReference>
<dbReference type="InterPro" id="IPR042099">
    <property type="entry name" value="ANL_N_sf"/>
</dbReference>
<dbReference type="Proteomes" id="UP001333710">
    <property type="component" value="Chromosome"/>
</dbReference>
<dbReference type="InterPro" id="IPR007534">
    <property type="entry name" value="LuxE"/>
</dbReference>
<sequence length="354" mass="39585">MSELVPEQWFESPPFSMPQAEKEIRLLNTLKELHQYHQAHCVEYNNLFSQTELSDIESLPYLAVRLFKHLSLSSIAEADVFKTLYSSGTTGQMPAKVLLDQETSRRQSKVLVKVLQDFIGKQRMPMLIIDHPGVVKSRNSYSARGAGIQGLSLFGRKPVFALNDDMSLNLEVVQNFNNEHKNTPVLLFGFTFMVWKYFIRALNAQNITLNLSQGTLLHSGGWKKLEAEKVSNSTFKETCKDVLGLSQVHNFYGMAEQVGSIFVECEQGHLHAPVYADVIIRDPVSMAVLPNNVEGVIQVLSIVPSSYPGNSLLTEDLGMILGVDDCSCGRKGKYFLVHGRLPKMEVRGCSDTAK</sequence>
<accession>A0AA48KQH6</accession>
<dbReference type="GO" id="GO:0008218">
    <property type="term" value="P:bioluminescence"/>
    <property type="evidence" value="ECO:0007669"/>
    <property type="project" value="InterPro"/>
</dbReference>